<dbReference type="RefSeq" id="WP_151557666.1">
    <property type="nucleotide sequence ID" value="NZ_WBMT01000001.1"/>
</dbReference>
<evidence type="ECO:0000313" key="5">
    <source>
        <dbReference type="Proteomes" id="UP000468735"/>
    </source>
</evidence>
<name>A0A6H9Z8J6_9ACTN</name>
<feature type="chain" id="PRO_5026339239" description="Sortase" evidence="3">
    <location>
        <begin position="26"/>
        <end position="163"/>
    </location>
</feature>
<protein>
    <recommendedName>
        <fullName evidence="6">Sortase</fullName>
    </recommendedName>
</protein>
<comment type="caution">
    <text evidence="4">The sequence shown here is derived from an EMBL/GenBank/DDBJ whole genome shotgun (WGS) entry which is preliminary data.</text>
</comment>
<reference evidence="4 5" key="1">
    <citation type="submission" date="2019-09" db="EMBL/GenBank/DDBJ databases">
        <title>Actinomadura physcomitrii sp. nov., a novel actinomycete isolated from moss [Physcomitrium sphaericum (Ludw) Fuernr].</title>
        <authorList>
            <person name="Zhuang X."/>
            <person name="Liu C."/>
        </authorList>
    </citation>
    <scope>NUCLEOTIDE SEQUENCE [LARGE SCALE GENOMIC DNA]</scope>
    <source>
        <strain evidence="4 5">HMC1</strain>
    </source>
</reference>
<feature type="signal peptide" evidence="3">
    <location>
        <begin position="1"/>
        <end position="25"/>
    </location>
</feature>
<dbReference type="AlphaFoldDB" id="A0A6H9Z8J6"/>
<feature type="compositionally biased region" description="Basic and acidic residues" evidence="1">
    <location>
        <begin position="103"/>
        <end position="117"/>
    </location>
</feature>
<dbReference type="Proteomes" id="UP000468735">
    <property type="component" value="Unassembled WGS sequence"/>
</dbReference>
<dbReference type="EMBL" id="WBMT01000001">
    <property type="protein sequence ID" value="KAB2352646.1"/>
    <property type="molecule type" value="Genomic_DNA"/>
</dbReference>
<keyword evidence="2" id="KW-0812">Transmembrane</keyword>
<keyword evidence="3" id="KW-0732">Signal</keyword>
<evidence type="ECO:0008006" key="6">
    <source>
        <dbReference type="Google" id="ProtNLM"/>
    </source>
</evidence>
<evidence type="ECO:0000256" key="3">
    <source>
        <dbReference type="SAM" id="SignalP"/>
    </source>
</evidence>
<evidence type="ECO:0000313" key="4">
    <source>
        <dbReference type="EMBL" id="KAB2352646.1"/>
    </source>
</evidence>
<gene>
    <name evidence="4" type="ORF">F8566_03095</name>
</gene>
<keyword evidence="5" id="KW-1185">Reference proteome</keyword>
<keyword evidence="2" id="KW-0472">Membrane</keyword>
<accession>A0A6H9Z8J6</accession>
<evidence type="ECO:0000256" key="1">
    <source>
        <dbReference type="SAM" id="MobiDB-lite"/>
    </source>
</evidence>
<organism evidence="4 5">
    <name type="scientific">Actinomadura rudentiformis</name>
    <dbReference type="NCBI Taxonomy" id="359158"/>
    <lineage>
        <taxon>Bacteria</taxon>
        <taxon>Bacillati</taxon>
        <taxon>Actinomycetota</taxon>
        <taxon>Actinomycetes</taxon>
        <taxon>Streptosporangiales</taxon>
        <taxon>Thermomonosporaceae</taxon>
        <taxon>Actinomadura</taxon>
    </lineage>
</organism>
<feature type="transmembrane region" description="Helical" evidence="2">
    <location>
        <begin position="135"/>
        <end position="155"/>
    </location>
</feature>
<evidence type="ECO:0000256" key="2">
    <source>
        <dbReference type="SAM" id="Phobius"/>
    </source>
</evidence>
<sequence length="163" mass="16829">MHTRSAAICAAVLAGTMLAIPAAWADDLEIDPGTVRPGDTITVSGGCRDNDSFVSVSGPASGRGAVSTGYFSIQAKVKQVEPGRYTVISKCVPSGYPQTGRISIERHKSRDRDHKPPDGWVRTGGGGTQGPGVPWTGLGLAMVAGAVGICGVALLRSRARGRE</sequence>
<keyword evidence="2" id="KW-1133">Transmembrane helix</keyword>
<feature type="region of interest" description="Disordered" evidence="1">
    <location>
        <begin position="102"/>
        <end position="129"/>
    </location>
</feature>
<dbReference type="OrthoDB" id="3482991at2"/>
<proteinExistence type="predicted"/>